<dbReference type="Gene3D" id="1.25.10.10">
    <property type="entry name" value="Leucine-rich Repeat Variant"/>
    <property type="match status" value="1"/>
</dbReference>
<dbReference type="Pfam" id="PF00806">
    <property type="entry name" value="PUF"/>
    <property type="match status" value="4"/>
</dbReference>
<reference evidence="5" key="1">
    <citation type="submission" date="2021-02" db="EMBL/GenBank/DDBJ databases">
        <authorList>
            <person name="Dougan E. K."/>
            <person name="Rhodes N."/>
            <person name="Thang M."/>
            <person name="Chan C."/>
        </authorList>
    </citation>
    <scope>NUCLEOTIDE SEQUENCE</scope>
</reference>
<feature type="compositionally biased region" description="Basic and acidic residues" evidence="3">
    <location>
        <begin position="101"/>
        <end position="125"/>
    </location>
</feature>
<dbReference type="PANTHER" id="PTHR12537">
    <property type="entry name" value="RNA BINDING PROTEIN PUMILIO-RELATED"/>
    <property type="match status" value="1"/>
</dbReference>
<organism evidence="5 6">
    <name type="scientific">Symbiodinium necroappetens</name>
    <dbReference type="NCBI Taxonomy" id="1628268"/>
    <lineage>
        <taxon>Eukaryota</taxon>
        <taxon>Sar</taxon>
        <taxon>Alveolata</taxon>
        <taxon>Dinophyceae</taxon>
        <taxon>Suessiales</taxon>
        <taxon>Symbiodiniaceae</taxon>
        <taxon>Symbiodinium</taxon>
    </lineage>
</organism>
<keyword evidence="1" id="KW-0677">Repeat</keyword>
<feature type="repeat" description="Pumilio" evidence="2">
    <location>
        <begin position="257"/>
        <end position="296"/>
    </location>
</feature>
<dbReference type="InterPro" id="IPR012677">
    <property type="entry name" value="Nucleotide-bd_a/b_plait_sf"/>
</dbReference>
<accession>A0A812MLB2</accession>
<evidence type="ECO:0000256" key="1">
    <source>
        <dbReference type="ARBA" id="ARBA00022737"/>
    </source>
</evidence>
<dbReference type="InterPro" id="IPR001313">
    <property type="entry name" value="Pumilio_RNA-bd_rpt"/>
</dbReference>
<evidence type="ECO:0000313" key="6">
    <source>
        <dbReference type="Proteomes" id="UP000601435"/>
    </source>
</evidence>
<comment type="caution">
    <text evidence="5">The sequence shown here is derived from an EMBL/GenBank/DDBJ whole genome shotgun (WGS) entry which is preliminary data.</text>
</comment>
<dbReference type="Gene3D" id="3.30.70.330">
    <property type="match status" value="1"/>
</dbReference>
<dbReference type="SMART" id="SM00025">
    <property type="entry name" value="Pumilio"/>
    <property type="match status" value="5"/>
</dbReference>
<protein>
    <submittedName>
        <fullName evidence="5">PUM1 protein</fullName>
    </submittedName>
</protein>
<dbReference type="SUPFAM" id="SSF48371">
    <property type="entry name" value="ARM repeat"/>
    <property type="match status" value="1"/>
</dbReference>
<gene>
    <name evidence="5" type="primary">PUM1</name>
    <name evidence="5" type="ORF">SNEC2469_LOCUS6330</name>
</gene>
<feature type="domain" description="PUM-HD" evidence="4">
    <location>
        <begin position="88"/>
        <end position="433"/>
    </location>
</feature>
<evidence type="ECO:0000256" key="3">
    <source>
        <dbReference type="SAM" id="MobiDB-lite"/>
    </source>
</evidence>
<dbReference type="InterPro" id="IPR035979">
    <property type="entry name" value="RBD_domain_sf"/>
</dbReference>
<dbReference type="PROSITE" id="PS50303">
    <property type="entry name" value="PUM_HD"/>
    <property type="match status" value="1"/>
</dbReference>
<evidence type="ECO:0000259" key="4">
    <source>
        <dbReference type="PROSITE" id="PS50303"/>
    </source>
</evidence>
<dbReference type="GO" id="GO:0000288">
    <property type="term" value="P:nuclear-transcribed mRNA catabolic process, deadenylation-dependent decay"/>
    <property type="evidence" value="ECO:0007669"/>
    <property type="project" value="TreeGrafter"/>
</dbReference>
<dbReference type="Proteomes" id="UP000601435">
    <property type="component" value="Unassembled WGS sequence"/>
</dbReference>
<dbReference type="InterPro" id="IPR011989">
    <property type="entry name" value="ARM-like"/>
</dbReference>
<evidence type="ECO:0000313" key="5">
    <source>
        <dbReference type="EMBL" id="CAE7267501.1"/>
    </source>
</evidence>
<feature type="repeat" description="Pumilio" evidence="2">
    <location>
        <begin position="297"/>
        <end position="332"/>
    </location>
</feature>
<sequence>MAQQASPMDGCDEEGEPEEASKKRPKEAKAFRQVEKRRKTEQETKAPAEDAQEADVAVDGEAPTAAAKSTAGSDELPALLLCQLGDADPAEGDADPPEEAADAKESVTEAGDESHKEEVKAEPHKGSHYHQLRLAEKAADLKLEDEGQHTVYVANLDWSVDEAHLRRVFSDVRGCVCYALGLRRHASHVWQLSLRQRGSRAVQEAIELCSSDAEREAIAKELHGHIWEAVRCPHANFVVQRLIVALRPGACQFIIEEILRPGPKSICYLARHKYGCRTLQRLLEHCNHVQTAPLAEAMLAEVVPLSRHPYGNYVLQQLLEHGSCAHQSLIIQRLLKSVALIGSDSNGVAVLLKALANGSQEERVQLALALNLEPGLILSIARSRYGHAVAQLVVNYLPEPQKVELCREVAAHSEELRASRYGRLVLNNLESHGSPTDIDLSLQSDEDE</sequence>
<evidence type="ECO:0000256" key="2">
    <source>
        <dbReference type="PROSITE-ProRule" id="PRU00317"/>
    </source>
</evidence>
<dbReference type="EMBL" id="CAJNJA010011175">
    <property type="protein sequence ID" value="CAE7267501.1"/>
    <property type="molecule type" value="Genomic_DNA"/>
</dbReference>
<proteinExistence type="predicted"/>
<dbReference type="GO" id="GO:0003730">
    <property type="term" value="F:mRNA 3'-UTR binding"/>
    <property type="evidence" value="ECO:0007669"/>
    <property type="project" value="TreeGrafter"/>
</dbReference>
<name>A0A812MLB2_9DINO</name>
<dbReference type="GO" id="GO:0005737">
    <property type="term" value="C:cytoplasm"/>
    <property type="evidence" value="ECO:0007669"/>
    <property type="project" value="TreeGrafter"/>
</dbReference>
<feature type="compositionally biased region" description="Acidic residues" evidence="3">
    <location>
        <begin position="88"/>
        <end position="100"/>
    </location>
</feature>
<keyword evidence="6" id="KW-1185">Reference proteome</keyword>
<dbReference type="PROSITE" id="PS50302">
    <property type="entry name" value="PUM"/>
    <property type="match status" value="2"/>
</dbReference>
<dbReference type="AlphaFoldDB" id="A0A812MLB2"/>
<dbReference type="SUPFAM" id="SSF54928">
    <property type="entry name" value="RNA-binding domain, RBD"/>
    <property type="match status" value="1"/>
</dbReference>
<dbReference type="InterPro" id="IPR033133">
    <property type="entry name" value="PUM-HD"/>
</dbReference>
<dbReference type="PANTHER" id="PTHR12537:SF12">
    <property type="entry name" value="MATERNAL PROTEIN PUMILIO"/>
    <property type="match status" value="1"/>
</dbReference>
<feature type="region of interest" description="Disordered" evidence="3">
    <location>
        <begin position="86"/>
        <end position="129"/>
    </location>
</feature>
<dbReference type="InterPro" id="IPR016024">
    <property type="entry name" value="ARM-type_fold"/>
</dbReference>
<feature type="compositionally biased region" description="Basic and acidic residues" evidence="3">
    <location>
        <begin position="19"/>
        <end position="48"/>
    </location>
</feature>
<dbReference type="OrthoDB" id="668540at2759"/>
<feature type="region of interest" description="Disordered" evidence="3">
    <location>
        <begin position="1"/>
        <end position="74"/>
    </location>
</feature>